<evidence type="ECO:0000313" key="3">
    <source>
        <dbReference type="Proteomes" id="UP000818323"/>
    </source>
</evidence>
<feature type="transmembrane region" description="Helical" evidence="1">
    <location>
        <begin position="20"/>
        <end position="42"/>
    </location>
</feature>
<organism evidence="2 3">
    <name type="scientific">Microvirga arsenatis</name>
    <dbReference type="NCBI Taxonomy" id="2692265"/>
    <lineage>
        <taxon>Bacteria</taxon>
        <taxon>Pseudomonadati</taxon>
        <taxon>Pseudomonadota</taxon>
        <taxon>Alphaproteobacteria</taxon>
        <taxon>Hyphomicrobiales</taxon>
        <taxon>Methylobacteriaceae</taxon>
        <taxon>Microvirga</taxon>
    </lineage>
</organism>
<comment type="caution">
    <text evidence="2">The sequence shown here is derived from an EMBL/GenBank/DDBJ whole genome shotgun (WGS) entry which is preliminary data.</text>
</comment>
<reference evidence="2 3" key="1">
    <citation type="submission" date="2020-01" db="EMBL/GenBank/DDBJ databases">
        <title>Microvirga sp. nov., an arsenate reduction bacterium isolated from Tibet hotspring sediments.</title>
        <authorList>
            <person name="Yuan C.-G."/>
        </authorList>
    </citation>
    <scope>NUCLEOTIDE SEQUENCE [LARGE SCALE GENOMIC DNA]</scope>
    <source>
        <strain evidence="2 3">SYSU G3D203</strain>
    </source>
</reference>
<evidence type="ECO:0000313" key="2">
    <source>
        <dbReference type="EMBL" id="NBJ25142.1"/>
    </source>
</evidence>
<proteinExistence type="predicted"/>
<protein>
    <submittedName>
        <fullName evidence="2">Uncharacterized protein</fullName>
    </submittedName>
</protein>
<keyword evidence="1" id="KW-0472">Membrane</keyword>
<dbReference type="Proteomes" id="UP000818323">
    <property type="component" value="Unassembled WGS sequence"/>
</dbReference>
<keyword evidence="1" id="KW-1133">Transmembrane helix</keyword>
<name>A0ABW9YZ88_9HYPH</name>
<keyword evidence="1" id="KW-0812">Transmembrane</keyword>
<keyword evidence="3" id="KW-1185">Reference proteome</keyword>
<sequence length="60" mass="6754">MMQLWIEYLYFLTLAKGAHGALGFVVVSVPFIVSAILLLLAIHWCDRLVDAVCHRLGRRG</sequence>
<gene>
    <name evidence="2" type="ORF">GR303_12360</name>
</gene>
<dbReference type="EMBL" id="JAAAXJ010000005">
    <property type="protein sequence ID" value="NBJ25142.1"/>
    <property type="molecule type" value="Genomic_DNA"/>
</dbReference>
<accession>A0ABW9YZ88</accession>
<evidence type="ECO:0000256" key="1">
    <source>
        <dbReference type="SAM" id="Phobius"/>
    </source>
</evidence>
<dbReference type="RefSeq" id="WP_161725843.1">
    <property type="nucleotide sequence ID" value="NZ_JAAAXI010000025.1"/>
</dbReference>